<feature type="region of interest" description="Disordered" evidence="1">
    <location>
        <begin position="1"/>
        <end position="20"/>
    </location>
</feature>
<dbReference type="InterPro" id="IPR016161">
    <property type="entry name" value="Ald_DH/histidinol_DH"/>
</dbReference>
<sequence length="419" mass="47632">METQSPKEQNKMLPPQPGTFEDREELIKYVRDFGASQGYVVTIKKSRKDRRVILGCDRGGIYRNRRKIDESKRKRKASSRLINCPFEAIGKKEDDVWVLAIKNGEHNHEALRDMSEHPYSRRFTEEEVRQIKLMTEAGIKPRQVLKALKQSNPELQSTPRHLYNLKAKIRQGTLSEKSFNSWRPSRSVSVNTSTSTSEGTLQNNQPLKVPNFIGGKFVDSHGCSVIDVINPATQEVVSQVPLSTYVEFKAAVSSAKQAFYSWKNTPITTRQRIMFKLLELIGRDIDKLAMNITIEQGKTSKGAQGDVLRGLEVVEHACGMANLQIGEFVPNSSNGIDTYCIREPLGVCAGICPVNYPAMTPLWVCLVSFALFGYFLFPFLFFYLFKKKKFNSKNLLVFYGISCFLFLFVLRFPCAFFDS</sequence>
<dbReference type="InParanoid" id="A0A2P5FGX6"/>
<keyword evidence="5" id="KW-1185">Reference proteome</keyword>
<evidence type="ECO:0000313" key="5">
    <source>
        <dbReference type="Proteomes" id="UP000237000"/>
    </source>
</evidence>
<accession>A0A2P5FGX6</accession>
<organism evidence="4 5">
    <name type="scientific">Trema orientale</name>
    <name type="common">Charcoal tree</name>
    <name type="synonym">Celtis orientalis</name>
    <dbReference type="NCBI Taxonomy" id="63057"/>
    <lineage>
        <taxon>Eukaryota</taxon>
        <taxon>Viridiplantae</taxon>
        <taxon>Streptophyta</taxon>
        <taxon>Embryophyta</taxon>
        <taxon>Tracheophyta</taxon>
        <taxon>Spermatophyta</taxon>
        <taxon>Magnoliopsida</taxon>
        <taxon>eudicotyledons</taxon>
        <taxon>Gunneridae</taxon>
        <taxon>Pentapetalae</taxon>
        <taxon>rosids</taxon>
        <taxon>fabids</taxon>
        <taxon>Rosales</taxon>
        <taxon>Cannabaceae</taxon>
        <taxon>Trema</taxon>
    </lineage>
</organism>
<dbReference type="OrthoDB" id="310895at2759"/>
<evidence type="ECO:0000259" key="3">
    <source>
        <dbReference type="Pfam" id="PF00171"/>
    </source>
</evidence>
<dbReference type="GO" id="GO:0000981">
    <property type="term" value="F:DNA-binding transcription factor activity, RNA polymerase II-specific"/>
    <property type="evidence" value="ECO:0007669"/>
    <property type="project" value="InterPro"/>
</dbReference>
<dbReference type="SUPFAM" id="SSF53720">
    <property type="entry name" value="ALDH-like"/>
    <property type="match status" value="1"/>
</dbReference>
<dbReference type="GO" id="GO:0006210">
    <property type="term" value="P:thymine catabolic process"/>
    <property type="evidence" value="ECO:0007669"/>
    <property type="project" value="TreeGrafter"/>
</dbReference>
<dbReference type="Proteomes" id="UP000237000">
    <property type="component" value="Unassembled WGS sequence"/>
</dbReference>
<keyword evidence="2" id="KW-1133">Transmembrane helix</keyword>
<dbReference type="Pfam" id="PF08731">
    <property type="entry name" value="AFT"/>
    <property type="match status" value="1"/>
</dbReference>
<evidence type="ECO:0000313" key="4">
    <source>
        <dbReference type="EMBL" id="PON97055.1"/>
    </source>
</evidence>
<feature type="domain" description="Aldehyde dehydrogenase" evidence="3">
    <location>
        <begin position="217"/>
        <end position="367"/>
    </location>
</feature>
<dbReference type="GO" id="GO:0010106">
    <property type="term" value="P:cellular response to iron ion starvation"/>
    <property type="evidence" value="ECO:0007669"/>
    <property type="project" value="InterPro"/>
</dbReference>
<keyword evidence="2" id="KW-0812">Transmembrane</keyword>
<dbReference type="STRING" id="63057.A0A2P5FGX6"/>
<evidence type="ECO:0000256" key="1">
    <source>
        <dbReference type="SAM" id="MobiDB-lite"/>
    </source>
</evidence>
<feature type="transmembrane region" description="Helical" evidence="2">
    <location>
        <begin position="396"/>
        <end position="413"/>
    </location>
</feature>
<dbReference type="GO" id="GO:0004491">
    <property type="term" value="F:methylmalonate-semialdehyde dehydrogenase (acylating, NAD) activity"/>
    <property type="evidence" value="ECO:0007669"/>
    <property type="project" value="InterPro"/>
</dbReference>
<dbReference type="Gene3D" id="3.40.605.10">
    <property type="entry name" value="Aldehyde Dehydrogenase, Chain A, domain 1"/>
    <property type="match status" value="1"/>
</dbReference>
<dbReference type="GO" id="GO:0006574">
    <property type="term" value="P:L-valine catabolic process"/>
    <property type="evidence" value="ECO:0007669"/>
    <property type="project" value="TreeGrafter"/>
</dbReference>
<dbReference type="GO" id="GO:0045944">
    <property type="term" value="P:positive regulation of transcription by RNA polymerase II"/>
    <property type="evidence" value="ECO:0007669"/>
    <property type="project" value="InterPro"/>
</dbReference>
<dbReference type="InterPro" id="IPR016162">
    <property type="entry name" value="Ald_DH_N"/>
</dbReference>
<dbReference type="PANTHER" id="PTHR43866:SF1">
    <property type="entry name" value="METHYLMALONATE-SEMIALDEHYDE DEHYDROGENASE (COA ACYLATING)"/>
    <property type="match status" value="1"/>
</dbReference>
<dbReference type="Pfam" id="PF00171">
    <property type="entry name" value="Aldedh"/>
    <property type="match status" value="1"/>
</dbReference>
<name>A0A2P5FGX6_TREOI</name>
<reference evidence="5" key="1">
    <citation type="submission" date="2016-06" db="EMBL/GenBank/DDBJ databases">
        <title>Parallel loss of symbiosis genes in relatives of nitrogen-fixing non-legume Parasponia.</title>
        <authorList>
            <person name="Van Velzen R."/>
            <person name="Holmer R."/>
            <person name="Bu F."/>
            <person name="Rutten L."/>
            <person name="Van Zeijl A."/>
            <person name="Liu W."/>
            <person name="Santuari L."/>
            <person name="Cao Q."/>
            <person name="Sharma T."/>
            <person name="Shen D."/>
            <person name="Roswanjaya Y."/>
            <person name="Wardhani T."/>
            <person name="Kalhor M.S."/>
            <person name="Jansen J."/>
            <person name="Van den Hoogen J."/>
            <person name="Gungor B."/>
            <person name="Hartog M."/>
            <person name="Hontelez J."/>
            <person name="Verver J."/>
            <person name="Yang W.-C."/>
            <person name="Schijlen E."/>
            <person name="Repin R."/>
            <person name="Schilthuizen M."/>
            <person name="Schranz E."/>
            <person name="Heidstra R."/>
            <person name="Miyata K."/>
            <person name="Fedorova E."/>
            <person name="Kohlen W."/>
            <person name="Bisseling T."/>
            <person name="Smit S."/>
            <person name="Geurts R."/>
        </authorList>
    </citation>
    <scope>NUCLEOTIDE SEQUENCE [LARGE SCALE GENOMIC DNA]</scope>
    <source>
        <strain evidence="5">cv. RG33-2</strain>
    </source>
</reference>
<feature type="transmembrane region" description="Helical" evidence="2">
    <location>
        <begin position="361"/>
        <end position="384"/>
    </location>
</feature>
<dbReference type="EMBL" id="JXTC01000034">
    <property type="protein sequence ID" value="PON97055.1"/>
    <property type="molecule type" value="Genomic_DNA"/>
</dbReference>
<gene>
    <name evidence="4" type="ORF">TorRG33x02_071050</name>
</gene>
<dbReference type="GO" id="GO:0005739">
    <property type="term" value="C:mitochondrion"/>
    <property type="evidence" value="ECO:0007669"/>
    <property type="project" value="TreeGrafter"/>
</dbReference>
<evidence type="ECO:0000256" key="2">
    <source>
        <dbReference type="SAM" id="Phobius"/>
    </source>
</evidence>
<protein>
    <submittedName>
        <fullName evidence="4">Succinylglutamate-semialdehyde dehydrogenase</fullName>
    </submittedName>
</protein>
<proteinExistence type="predicted"/>
<keyword evidence="2" id="KW-0472">Membrane</keyword>
<dbReference type="InterPro" id="IPR015590">
    <property type="entry name" value="Aldehyde_DH_dom"/>
</dbReference>
<dbReference type="AlphaFoldDB" id="A0A2P5FGX6"/>
<dbReference type="PANTHER" id="PTHR43866">
    <property type="entry name" value="MALONATE-SEMIALDEHYDE DEHYDROGENASE"/>
    <property type="match status" value="1"/>
</dbReference>
<dbReference type="InterPro" id="IPR014842">
    <property type="entry name" value="AFT"/>
</dbReference>
<dbReference type="InterPro" id="IPR010061">
    <property type="entry name" value="MeMal-semiAld_DH"/>
</dbReference>
<comment type="caution">
    <text evidence="4">The sequence shown here is derived from an EMBL/GenBank/DDBJ whole genome shotgun (WGS) entry which is preliminary data.</text>
</comment>